<dbReference type="Gene3D" id="3.40.50.960">
    <property type="entry name" value="Lumazine/riboflavin synthase"/>
    <property type="match status" value="1"/>
</dbReference>
<feature type="binding site" evidence="7">
    <location>
        <position position="112"/>
    </location>
    <ligand>
        <name>5-amino-6-(D-ribitylamino)uracil</name>
        <dbReference type="ChEBI" id="CHEBI:15934"/>
    </ligand>
</feature>
<organism evidence="8 9">
    <name type="scientific">Brucella intermedia 229E</name>
    <dbReference type="NCBI Taxonomy" id="1337887"/>
    <lineage>
        <taxon>Bacteria</taxon>
        <taxon>Pseudomonadati</taxon>
        <taxon>Pseudomonadota</taxon>
        <taxon>Alphaproteobacteria</taxon>
        <taxon>Hyphomicrobiales</taxon>
        <taxon>Brucellaceae</taxon>
        <taxon>Brucella/Ochrobactrum group</taxon>
        <taxon>Brucella</taxon>
    </lineage>
</organism>
<comment type="pathway">
    <text evidence="1 7">Cofactor biosynthesis; riboflavin biosynthesis; riboflavin from 2-hydroxy-3-oxobutyl phosphate and 5-amino-6-(D-ribitylamino)uracil: step 1/2.</text>
</comment>
<keyword evidence="5 7" id="KW-0808">Transferase</keyword>
<evidence type="ECO:0000313" key="9">
    <source>
        <dbReference type="Proteomes" id="UP000016842"/>
    </source>
</evidence>
<dbReference type="PANTHER" id="PTHR21058">
    <property type="entry name" value="6,7-DIMETHYL-8-RIBITYLLUMAZINE SYNTHASE DMRL SYNTHASE LUMAZINE SYNTHASE"/>
    <property type="match status" value="1"/>
</dbReference>
<dbReference type="PANTHER" id="PTHR21058:SF0">
    <property type="entry name" value="6,7-DIMETHYL-8-RIBITYLLUMAZINE SYNTHASE"/>
    <property type="match status" value="1"/>
</dbReference>
<dbReference type="HAMAP" id="MF_00178">
    <property type="entry name" value="Lumazine_synth"/>
    <property type="match status" value="1"/>
</dbReference>
<feature type="active site" description="Proton donor" evidence="7">
    <location>
        <position position="87"/>
    </location>
</feature>
<dbReference type="InterPro" id="IPR036467">
    <property type="entry name" value="LS/RS_sf"/>
</dbReference>
<sequence>MNQSYPNKTSFKIAFIQARWHSDVVDEARKSFIAELSAKAGANVEVEIFDVPGAYEIPPLHAKTLAKTGKYAAIVGAAFVVDGGIYRHDFVATAVINGMMQVGLETEVPVLSVVLTPHHFHESKEHHDFFHAHFKIKGVEAANAALQLVSERSRIAALA</sequence>
<dbReference type="InterPro" id="IPR002180">
    <property type="entry name" value="LS/RS"/>
</dbReference>
<feature type="binding site" evidence="7">
    <location>
        <position position="20"/>
    </location>
    <ligand>
        <name>5-amino-6-(D-ribitylamino)uracil</name>
        <dbReference type="ChEBI" id="CHEBI:15934"/>
    </ligand>
</feature>
<dbReference type="Proteomes" id="UP000016842">
    <property type="component" value="Unassembled WGS sequence"/>
</dbReference>
<evidence type="ECO:0000256" key="7">
    <source>
        <dbReference type="HAMAP-Rule" id="MF_00178"/>
    </source>
</evidence>
<evidence type="ECO:0000256" key="1">
    <source>
        <dbReference type="ARBA" id="ARBA00004917"/>
    </source>
</evidence>
<gene>
    <name evidence="7" type="primary">ribH</name>
    <name evidence="8" type="ORF">Q644_19025</name>
</gene>
<dbReference type="NCBIfam" id="NF009084">
    <property type="entry name" value="PRK12419.1"/>
    <property type="match status" value="1"/>
</dbReference>
<dbReference type="EC" id="2.5.1.78" evidence="3 7"/>
<reference evidence="8 9" key="1">
    <citation type="journal article" date="2014" name="FEMS Microbiol. Lett.">
        <title>Genome sequencing analysis reveals virulence-related gene content of Ochrobactrum intermedium strain 229E, a urease-positive strain isolated from the human gastric niche.</title>
        <authorList>
            <person name="Kulkarni G.J."/>
            <person name="Shetty S."/>
            <person name="Dharne M.S."/>
            <person name="Shouche Y.S."/>
        </authorList>
    </citation>
    <scope>NUCLEOTIDE SEQUENCE [LARGE SCALE GENOMIC DNA]</scope>
    <source>
        <strain evidence="8 9">229E</strain>
    </source>
</reference>
<dbReference type="PATRIC" id="fig|1337887.3.peg.2311"/>
<dbReference type="GO" id="GO:0005829">
    <property type="term" value="C:cytosol"/>
    <property type="evidence" value="ECO:0007669"/>
    <property type="project" value="TreeGrafter"/>
</dbReference>
<evidence type="ECO:0000256" key="5">
    <source>
        <dbReference type="ARBA" id="ARBA00022679"/>
    </source>
</evidence>
<evidence type="ECO:0000256" key="4">
    <source>
        <dbReference type="ARBA" id="ARBA00022619"/>
    </source>
</evidence>
<comment type="caution">
    <text evidence="8">The sequence shown here is derived from an EMBL/GenBank/DDBJ whole genome shotgun (WGS) entry which is preliminary data.</text>
</comment>
<protein>
    <recommendedName>
        <fullName evidence="3 7">6,7-dimethyl-8-ribityllumazine synthase</fullName>
        <shortName evidence="7">DMRL synthase</shortName>
        <shortName evidence="7">LS</shortName>
        <shortName evidence="7">Lumazine synthase</shortName>
        <ecNumber evidence="3 7">2.5.1.78</ecNumber>
    </recommendedName>
</protein>
<comment type="caution">
    <text evidence="7">Lacks conserved residue(s) required for the propagation of feature annotation.</text>
</comment>
<comment type="similarity">
    <text evidence="2 7">Belongs to the DMRL synthase family.</text>
</comment>
<dbReference type="AlphaFoldDB" id="U4VGS0"/>
<dbReference type="GO" id="GO:0009231">
    <property type="term" value="P:riboflavin biosynthetic process"/>
    <property type="evidence" value="ECO:0007669"/>
    <property type="project" value="UniProtKB-UniRule"/>
</dbReference>
<evidence type="ECO:0000256" key="2">
    <source>
        <dbReference type="ARBA" id="ARBA00007424"/>
    </source>
</evidence>
<comment type="catalytic activity">
    <reaction evidence="6 7">
        <text>(2S)-2-hydroxy-3-oxobutyl phosphate + 5-amino-6-(D-ribitylamino)uracil = 6,7-dimethyl-8-(1-D-ribityl)lumazine + phosphate + 2 H2O + H(+)</text>
        <dbReference type="Rhea" id="RHEA:26152"/>
        <dbReference type="ChEBI" id="CHEBI:15377"/>
        <dbReference type="ChEBI" id="CHEBI:15378"/>
        <dbReference type="ChEBI" id="CHEBI:15934"/>
        <dbReference type="ChEBI" id="CHEBI:43474"/>
        <dbReference type="ChEBI" id="CHEBI:58201"/>
        <dbReference type="ChEBI" id="CHEBI:58830"/>
        <dbReference type="EC" id="2.5.1.78"/>
    </reaction>
</comment>
<comment type="function">
    <text evidence="7">Catalyzes the formation of 6,7-dimethyl-8-ribityllumazine by condensation of 5-amino-6-(D-ribitylamino)uracil with 3,4-dihydroxy-2-butanone 4-phosphate. This is the penultimate step in the biosynthesis of riboflavin.</text>
</comment>
<dbReference type="SUPFAM" id="SSF52121">
    <property type="entry name" value="Lumazine synthase"/>
    <property type="match status" value="1"/>
</dbReference>
<accession>U4VGS0</accession>
<proteinExistence type="inferred from homology"/>
<feature type="binding site" evidence="7">
    <location>
        <begin position="79"/>
        <end position="81"/>
    </location>
    <ligand>
        <name>5-amino-6-(D-ribitylamino)uracil</name>
        <dbReference type="ChEBI" id="CHEBI:15934"/>
    </ligand>
</feature>
<name>U4VGS0_9HYPH</name>
<dbReference type="EMBL" id="ASXJ01000116">
    <property type="protein sequence ID" value="ERM01971.1"/>
    <property type="molecule type" value="Genomic_DNA"/>
</dbReference>
<evidence type="ECO:0000256" key="6">
    <source>
        <dbReference type="ARBA" id="ARBA00048785"/>
    </source>
</evidence>
<dbReference type="UniPathway" id="UPA00275">
    <property type="reaction ID" value="UER00404"/>
</dbReference>
<keyword evidence="4 7" id="KW-0686">Riboflavin biosynthesis</keyword>
<dbReference type="Pfam" id="PF00885">
    <property type="entry name" value="DMRL_synthase"/>
    <property type="match status" value="1"/>
</dbReference>
<dbReference type="InterPro" id="IPR034964">
    <property type="entry name" value="LS"/>
</dbReference>
<feature type="binding site" evidence="7">
    <location>
        <begin position="54"/>
        <end position="56"/>
    </location>
    <ligand>
        <name>5-amino-6-(D-ribitylamino)uracil</name>
        <dbReference type="ChEBI" id="CHEBI:15934"/>
    </ligand>
</feature>
<evidence type="ECO:0000256" key="3">
    <source>
        <dbReference type="ARBA" id="ARBA00012664"/>
    </source>
</evidence>
<evidence type="ECO:0000313" key="8">
    <source>
        <dbReference type="EMBL" id="ERM01971.1"/>
    </source>
</evidence>
<dbReference type="GO" id="GO:0009349">
    <property type="term" value="C:riboflavin synthase complex"/>
    <property type="evidence" value="ECO:0007669"/>
    <property type="project" value="InterPro"/>
</dbReference>
<feature type="binding site" evidence="7">
    <location>
        <position position="126"/>
    </location>
    <ligand>
        <name>(2S)-2-hydroxy-3-oxobutyl phosphate</name>
        <dbReference type="ChEBI" id="CHEBI:58830"/>
    </ligand>
</feature>
<dbReference type="GO" id="GO:0000906">
    <property type="term" value="F:6,7-dimethyl-8-ribityllumazine synthase activity"/>
    <property type="evidence" value="ECO:0007669"/>
    <property type="project" value="UniProtKB-UniRule"/>
</dbReference>